<evidence type="ECO:0000313" key="4">
    <source>
        <dbReference type="Proteomes" id="UP000198935"/>
    </source>
</evidence>
<organism evidence="3 4">
    <name type="scientific">Evansella caseinilytica</name>
    <dbReference type="NCBI Taxonomy" id="1503961"/>
    <lineage>
        <taxon>Bacteria</taxon>
        <taxon>Bacillati</taxon>
        <taxon>Bacillota</taxon>
        <taxon>Bacilli</taxon>
        <taxon>Bacillales</taxon>
        <taxon>Bacillaceae</taxon>
        <taxon>Evansella</taxon>
    </lineage>
</organism>
<reference evidence="4" key="1">
    <citation type="submission" date="2016-10" db="EMBL/GenBank/DDBJ databases">
        <authorList>
            <person name="Varghese N."/>
            <person name="Submissions S."/>
        </authorList>
    </citation>
    <scope>NUCLEOTIDE SEQUENCE [LARGE SCALE GENOMIC DNA]</scope>
    <source>
        <strain evidence="4">SP</strain>
    </source>
</reference>
<evidence type="ECO:0000259" key="1">
    <source>
        <dbReference type="Pfam" id="PF09851"/>
    </source>
</evidence>
<dbReference type="InterPro" id="IPR018649">
    <property type="entry name" value="SHOCT"/>
</dbReference>
<dbReference type="Pfam" id="PF09851">
    <property type="entry name" value="SHOCT"/>
    <property type="match status" value="1"/>
</dbReference>
<sequence length="268" mass="30171">MGEQMFEGWNGSLVVTPETVKVIYANRHSGGQGEKEIPLDSIKSIKLKKPIFLSQGYIQLILEGSKKKKGAFAAMGDEYSIMINDEAQYKQFEQAKELIESFQHEQNLVSEQNEKGEGSREDVFKGGNGTLVVTPEKIKIIYSWLHTRGKGEKTINIRAISSTQLKEPKMTSGYIQFTFQGSSENQSRSSFSAIDDQNTIAISNKHQFEDFKRAKALIESYQNQLYAPQILQASLSGADELKKYKELLDEGIISEKEFNAKKKQILGL</sequence>
<evidence type="ECO:0000313" key="3">
    <source>
        <dbReference type="EMBL" id="SDZ49418.1"/>
    </source>
</evidence>
<dbReference type="EMBL" id="FNPI01000014">
    <property type="protein sequence ID" value="SDZ49418.1"/>
    <property type="molecule type" value="Genomic_DNA"/>
</dbReference>
<evidence type="ECO:0000259" key="2">
    <source>
        <dbReference type="Pfam" id="PF14472"/>
    </source>
</evidence>
<dbReference type="Pfam" id="PF14472">
    <property type="entry name" value="DUF4429"/>
    <property type="match status" value="2"/>
</dbReference>
<feature type="domain" description="DUF4429" evidence="2">
    <location>
        <begin position="29"/>
        <end position="89"/>
    </location>
</feature>
<dbReference type="AlphaFoldDB" id="A0A1H3THS2"/>
<feature type="domain" description="DUF4429" evidence="2">
    <location>
        <begin position="147"/>
        <end position="209"/>
    </location>
</feature>
<gene>
    <name evidence="3" type="ORF">SAMN05421736_114118</name>
</gene>
<proteinExistence type="predicted"/>
<dbReference type="Proteomes" id="UP000198935">
    <property type="component" value="Unassembled WGS sequence"/>
</dbReference>
<feature type="domain" description="SHOCT" evidence="1">
    <location>
        <begin position="239"/>
        <end position="266"/>
    </location>
</feature>
<protein>
    <submittedName>
        <fullName evidence="3">Uncharacterized protein</fullName>
    </submittedName>
</protein>
<dbReference type="OrthoDB" id="1908357at2"/>
<name>A0A1H3THS2_9BACI</name>
<keyword evidence="4" id="KW-1185">Reference proteome</keyword>
<accession>A0A1H3THS2</accession>
<dbReference type="InterPro" id="IPR027860">
    <property type="entry name" value="DUF4429"/>
</dbReference>